<evidence type="ECO:0000313" key="3">
    <source>
        <dbReference type="Proteomes" id="UP000259465"/>
    </source>
</evidence>
<gene>
    <name evidence="2" type="ORF">D1345_14445</name>
</gene>
<protein>
    <recommendedName>
        <fullName evidence="4">Secreted protein</fullName>
    </recommendedName>
</protein>
<evidence type="ECO:0000256" key="1">
    <source>
        <dbReference type="SAM" id="SignalP"/>
    </source>
</evidence>
<organism evidence="2 3">
    <name type="scientific">Chromobacterium rhizoryzae</name>
    <dbReference type="NCBI Taxonomy" id="1778675"/>
    <lineage>
        <taxon>Bacteria</taxon>
        <taxon>Pseudomonadati</taxon>
        <taxon>Pseudomonadota</taxon>
        <taxon>Betaproteobacteria</taxon>
        <taxon>Neisseriales</taxon>
        <taxon>Chromobacteriaceae</taxon>
        <taxon>Chromobacterium</taxon>
    </lineage>
</organism>
<dbReference type="RefSeq" id="WP_019102870.1">
    <property type="nucleotide sequence ID" value="NZ_CP031968.1"/>
</dbReference>
<feature type="signal peptide" evidence="1">
    <location>
        <begin position="1"/>
        <end position="29"/>
    </location>
</feature>
<keyword evidence="1" id="KW-0732">Signal</keyword>
<reference evidence="2 3" key="1">
    <citation type="submission" date="2018-08" db="EMBL/GenBank/DDBJ databases">
        <title>Complete genome sequence of JP2-74.</title>
        <authorList>
            <person name="Wu L."/>
        </authorList>
    </citation>
    <scope>NUCLEOTIDE SEQUENCE [LARGE SCALE GENOMIC DNA]</scope>
    <source>
        <strain evidence="2 3">JP2-74</strain>
    </source>
</reference>
<proteinExistence type="predicted"/>
<accession>A0AAD0RRZ2</accession>
<dbReference type="EMBL" id="CP031968">
    <property type="protein sequence ID" value="AXT47316.1"/>
    <property type="molecule type" value="Genomic_DNA"/>
</dbReference>
<dbReference type="Proteomes" id="UP000259465">
    <property type="component" value="Chromosome"/>
</dbReference>
<evidence type="ECO:0008006" key="4">
    <source>
        <dbReference type="Google" id="ProtNLM"/>
    </source>
</evidence>
<evidence type="ECO:0000313" key="2">
    <source>
        <dbReference type="EMBL" id="AXT47316.1"/>
    </source>
</evidence>
<keyword evidence="3" id="KW-1185">Reference proteome</keyword>
<name>A0AAD0RRZ2_9NEIS</name>
<sequence>MPNHLSPNGFGAALAALALCLISAAPAQAAECRATADVNASVKSMADNTAMEGHISIHIRGQPTEAGKSQFDSWDQFKGTFTTWKGYPGPKGPTPAKCGTRPAESDCVPVSAIYPGGWPGTLPTTCQTVNAATKLCTQSQPFPAGQPIYLSFRYSKNSKGKWIMNTAYPSLNSNCS</sequence>
<feature type="chain" id="PRO_5042067961" description="Secreted protein" evidence="1">
    <location>
        <begin position="30"/>
        <end position="176"/>
    </location>
</feature>
<dbReference type="KEGG" id="crz:D1345_14445"/>
<dbReference type="AlphaFoldDB" id="A0AAD0RRZ2"/>